<organism evidence="8 9">
    <name type="scientific">Candidatus Schekmanbacteria bacterium RIFCSPLOWO2_12_FULL_38_15</name>
    <dbReference type="NCBI Taxonomy" id="1817883"/>
    <lineage>
        <taxon>Bacteria</taxon>
        <taxon>Candidatus Schekmaniibacteriota</taxon>
    </lineage>
</organism>
<evidence type="ECO:0000313" key="8">
    <source>
        <dbReference type="EMBL" id="OGL52462.1"/>
    </source>
</evidence>
<dbReference type="Proteomes" id="UP000178082">
    <property type="component" value="Unassembled WGS sequence"/>
</dbReference>
<dbReference type="FunFam" id="3.40.980.10:FF:000006">
    <property type="entry name" value="Molybdenum cofactor biosynthesis protein B"/>
    <property type="match status" value="1"/>
</dbReference>
<proteinExistence type="inferred from homology"/>
<dbReference type="UniPathway" id="UPA00344"/>
<dbReference type="Pfam" id="PF00994">
    <property type="entry name" value="MoCF_biosynth"/>
    <property type="match status" value="1"/>
</dbReference>
<evidence type="ECO:0000256" key="6">
    <source>
        <dbReference type="PIRNR" id="PIRNR006443"/>
    </source>
</evidence>
<dbReference type="InterPro" id="IPR008284">
    <property type="entry name" value="MoCF_biosynth_CS"/>
</dbReference>
<evidence type="ECO:0000256" key="3">
    <source>
        <dbReference type="ARBA" id="ARBA00006112"/>
    </source>
</evidence>
<gene>
    <name evidence="8" type="ORF">A3G31_10740</name>
</gene>
<dbReference type="SMART" id="SM00852">
    <property type="entry name" value="MoCF_biosynth"/>
    <property type="match status" value="1"/>
</dbReference>
<dbReference type="AlphaFoldDB" id="A0A1F7SFA6"/>
<dbReference type="GO" id="GO:0005829">
    <property type="term" value="C:cytosol"/>
    <property type="evidence" value="ECO:0007669"/>
    <property type="project" value="TreeGrafter"/>
</dbReference>
<dbReference type="GO" id="GO:0006777">
    <property type="term" value="P:Mo-molybdopterin cofactor biosynthetic process"/>
    <property type="evidence" value="ECO:0007669"/>
    <property type="project" value="UniProtKB-UniRule"/>
</dbReference>
<dbReference type="PANTHER" id="PTHR43232:SF2">
    <property type="entry name" value="MOLYBDENUM COFACTOR BIOSYNTHESIS PROTEIN B"/>
    <property type="match status" value="1"/>
</dbReference>
<dbReference type="EMBL" id="MGDI01000031">
    <property type="protein sequence ID" value="OGL52462.1"/>
    <property type="molecule type" value="Genomic_DNA"/>
</dbReference>
<dbReference type="PROSITE" id="PS01078">
    <property type="entry name" value="MOCF_BIOSYNTHESIS_1"/>
    <property type="match status" value="1"/>
</dbReference>
<evidence type="ECO:0000313" key="9">
    <source>
        <dbReference type="Proteomes" id="UP000178082"/>
    </source>
</evidence>
<protein>
    <recommendedName>
        <fullName evidence="4 6">Molybdenum cofactor biosynthesis protein B</fullName>
    </recommendedName>
</protein>
<feature type="domain" description="MoaB/Mog" evidence="7">
    <location>
        <begin position="17"/>
        <end position="161"/>
    </location>
</feature>
<dbReference type="SUPFAM" id="SSF53218">
    <property type="entry name" value="Molybdenum cofactor biosynthesis proteins"/>
    <property type="match status" value="1"/>
</dbReference>
<sequence length="167" mass="18398">MGHKDHKEKAKNSVKCFIITVSDSRTPDTDESGKFISDILKINGHNVIGYVILKDEPNLVCEFARNESLEVDVEAIIINGGTGISSRDSTFEAVDAILEKRLTGFGELFRYLSYIEIGSSAIMSRACAGVLNKKIIISLPGSESAVKLAMNKLILPELSHMIWEVNR</sequence>
<dbReference type="InterPro" id="IPR001453">
    <property type="entry name" value="MoaB/Mog_dom"/>
</dbReference>
<comment type="caution">
    <text evidence="8">The sequence shown here is derived from an EMBL/GenBank/DDBJ whole genome shotgun (WGS) entry which is preliminary data.</text>
</comment>
<name>A0A1F7SFA6_9BACT</name>
<evidence type="ECO:0000256" key="1">
    <source>
        <dbReference type="ARBA" id="ARBA00003487"/>
    </source>
</evidence>
<dbReference type="InterPro" id="IPR012245">
    <property type="entry name" value="MoaB"/>
</dbReference>
<evidence type="ECO:0000256" key="5">
    <source>
        <dbReference type="ARBA" id="ARBA00023150"/>
    </source>
</evidence>
<dbReference type="PIRSF" id="PIRSF006443">
    <property type="entry name" value="MoaB"/>
    <property type="match status" value="1"/>
</dbReference>
<accession>A0A1F7SFA6</accession>
<dbReference type="Gene3D" id="3.40.980.10">
    <property type="entry name" value="MoaB/Mog-like domain"/>
    <property type="match status" value="1"/>
</dbReference>
<evidence type="ECO:0000256" key="2">
    <source>
        <dbReference type="ARBA" id="ARBA00005046"/>
    </source>
</evidence>
<comment type="pathway">
    <text evidence="2 6">Cofactor biosynthesis; molybdopterin biosynthesis.</text>
</comment>
<dbReference type="InterPro" id="IPR036425">
    <property type="entry name" value="MoaB/Mog-like_dom_sf"/>
</dbReference>
<reference evidence="8 9" key="1">
    <citation type="journal article" date="2016" name="Nat. Commun.">
        <title>Thousands of microbial genomes shed light on interconnected biogeochemical processes in an aquifer system.</title>
        <authorList>
            <person name="Anantharaman K."/>
            <person name="Brown C.T."/>
            <person name="Hug L.A."/>
            <person name="Sharon I."/>
            <person name="Castelle C.J."/>
            <person name="Probst A.J."/>
            <person name="Thomas B.C."/>
            <person name="Singh A."/>
            <person name="Wilkins M.J."/>
            <person name="Karaoz U."/>
            <person name="Brodie E.L."/>
            <person name="Williams K.H."/>
            <person name="Hubbard S.S."/>
            <person name="Banfield J.F."/>
        </authorList>
    </citation>
    <scope>NUCLEOTIDE SEQUENCE [LARGE SCALE GENOMIC DNA]</scope>
</reference>
<comment type="similarity">
    <text evidence="3 6">Belongs to the MoaB/Mog family.</text>
</comment>
<dbReference type="NCBIfam" id="TIGR00177">
    <property type="entry name" value="molyb_syn"/>
    <property type="match status" value="1"/>
</dbReference>
<evidence type="ECO:0000256" key="4">
    <source>
        <dbReference type="ARBA" id="ARBA00015262"/>
    </source>
</evidence>
<dbReference type="PANTHER" id="PTHR43232">
    <property type="entry name" value="MOLYBDENUM COFACTOR BIOSYNTHESIS PROTEIN B"/>
    <property type="match status" value="1"/>
</dbReference>
<dbReference type="STRING" id="1817883.A3G31_10740"/>
<evidence type="ECO:0000259" key="7">
    <source>
        <dbReference type="SMART" id="SM00852"/>
    </source>
</evidence>
<comment type="function">
    <text evidence="1 6">May be involved in the biosynthesis of molybdopterin.</text>
</comment>
<keyword evidence="5 6" id="KW-0501">Molybdenum cofactor biosynthesis</keyword>
<dbReference type="CDD" id="cd00886">
    <property type="entry name" value="MogA_MoaB"/>
    <property type="match status" value="1"/>
</dbReference>